<name>A0A9W9EW01_9EURO</name>
<keyword evidence="3" id="KW-1185">Reference proteome</keyword>
<gene>
    <name evidence="2" type="ORF">N7456_012512</name>
</gene>
<feature type="region of interest" description="Disordered" evidence="1">
    <location>
        <begin position="1"/>
        <end position="101"/>
    </location>
</feature>
<dbReference type="PANTHER" id="PTHR37014">
    <property type="entry name" value="EXPRESSION LETHALITY PROTEIN HEL10, PUTATIVE (AFU_ORTHOLOGUE AFUA_1G06580)-RELATED"/>
    <property type="match status" value="1"/>
</dbReference>
<evidence type="ECO:0000313" key="2">
    <source>
        <dbReference type="EMBL" id="KAJ5088896.1"/>
    </source>
</evidence>
<reference evidence="2" key="2">
    <citation type="journal article" date="2023" name="IMA Fungus">
        <title>Comparative genomic study of the Penicillium genus elucidates a diverse pangenome and 15 lateral gene transfer events.</title>
        <authorList>
            <person name="Petersen C."/>
            <person name="Sorensen T."/>
            <person name="Nielsen M.R."/>
            <person name="Sondergaard T.E."/>
            <person name="Sorensen J.L."/>
            <person name="Fitzpatrick D.A."/>
            <person name="Frisvad J.C."/>
            <person name="Nielsen K.L."/>
        </authorList>
    </citation>
    <scope>NUCLEOTIDE SEQUENCE</scope>
    <source>
        <strain evidence="2">IBT 30069</strain>
    </source>
</reference>
<sequence length="138" mass="13883">MRYFYLQAPPQNNYPQYGSGPSPNNQQPYPPPYNQHGGQQAGAANYGYPPQGASQQQYQNPGEASSYYGTGAPPSAQAGYGPGPAGPEGDRGLGSTLAGGAVGGFAGHKMGGGFLGTAGGAVLGAVGMNMATHEMSVN</sequence>
<organism evidence="2 3">
    <name type="scientific">Penicillium angulare</name>
    <dbReference type="NCBI Taxonomy" id="116970"/>
    <lineage>
        <taxon>Eukaryota</taxon>
        <taxon>Fungi</taxon>
        <taxon>Dikarya</taxon>
        <taxon>Ascomycota</taxon>
        <taxon>Pezizomycotina</taxon>
        <taxon>Eurotiomycetes</taxon>
        <taxon>Eurotiomycetidae</taxon>
        <taxon>Eurotiales</taxon>
        <taxon>Aspergillaceae</taxon>
        <taxon>Penicillium</taxon>
    </lineage>
</organism>
<accession>A0A9W9EW01</accession>
<protein>
    <recommendedName>
        <fullName evidence="4">Glycine zipper 2TM domain-containing protein</fullName>
    </recommendedName>
</protein>
<dbReference type="AlphaFoldDB" id="A0A9W9EW01"/>
<comment type="caution">
    <text evidence="2">The sequence shown here is derived from an EMBL/GenBank/DDBJ whole genome shotgun (WGS) entry which is preliminary data.</text>
</comment>
<dbReference type="EMBL" id="JAPQKH010000007">
    <property type="protein sequence ID" value="KAJ5088896.1"/>
    <property type="molecule type" value="Genomic_DNA"/>
</dbReference>
<evidence type="ECO:0000313" key="3">
    <source>
        <dbReference type="Proteomes" id="UP001149165"/>
    </source>
</evidence>
<feature type="compositionally biased region" description="Low complexity" evidence="1">
    <location>
        <begin position="34"/>
        <end position="48"/>
    </location>
</feature>
<evidence type="ECO:0008006" key="4">
    <source>
        <dbReference type="Google" id="ProtNLM"/>
    </source>
</evidence>
<dbReference type="Proteomes" id="UP001149165">
    <property type="component" value="Unassembled WGS sequence"/>
</dbReference>
<dbReference type="PANTHER" id="PTHR37014:SF10">
    <property type="entry name" value="RICH PROTEIN MS8, PUTATIVE (AFU_ORTHOLOGUE AFUA_7G05650)-RELATED"/>
    <property type="match status" value="1"/>
</dbReference>
<reference evidence="2" key="1">
    <citation type="submission" date="2022-11" db="EMBL/GenBank/DDBJ databases">
        <authorList>
            <person name="Petersen C."/>
        </authorList>
    </citation>
    <scope>NUCLEOTIDE SEQUENCE</scope>
    <source>
        <strain evidence="2">IBT 30069</strain>
    </source>
</reference>
<feature type="compositionally biased region" description="Polar residues" evidence="1">
    <location>
        <begin position="52"/>
        <end position="63"/>
    </location>
</feature>
<evidence type="ECO:0000256" key="1">
    <source>
        <dbReference type="SAM" id="MobiDB-lite"/>
    </source>
</evidence>
<proteinExistence type="predicted"/>